<comment type="caution">
    <text evidence="1">The sequence shown here is derived from an EMBL/GenBank/DDBJ whole genome shotgun (WGS) entry which is preliminary data.</text>
</comment>
<dbReference type="Proteomes" id="UP001622950">
    <property type="component" value="Unassembled WGS sequence"/>
</dbReference>
<organism evidence="1 2">
    <name type="scientific">Pseudomonas neuropathica</name>
    <dbReference type="NCBI Taxonomy" id="2730425"/>
    <lineage>
        <taxon>Bacteria</taxon>
        <taxon>Pseudomonadati</taxon>
        <taxon>Pseudomonadota</taxon>
        <taxon>Gammaproteobacteria</taxon>
        <taxon>Pseudomonadales</taxon>
        <taxon>Pseudomonadaceae</taxon>
        <taxon>Pseudomonas</taxon>
    </lineage>
</organism>
<name>A0ACC7N196_9PSED</name>
<proteinExistence type="predicted"/>
<reference evidence="1" key="1">
    <citation type="submission" date="2024-11" db="EMBL/GenBank/DDBJ databases">
        <authorList>
            <person name="Lucas J.A."/>
        </authorList>
    </citation>
    <scope>NUCLEOTIDE SEQUENCE</scope>
    <source>
        <strain evidence="1">Z 8.8</strain>
    </source>
</reference>
<evidence type="ECO:0000313" key="1">
    <source>
        <dbReference type="EMBL" id="MFK9084013.1"/>
    </source>
</evidence>
<gene>
    <name evidence="1" type="primary">phnN</name>
    <name evidence="1" type="ORF">ACJEBM_25470</name>
</gene>
<keyword evidence="2" id="KW-1185">Reference proteome</keyword>
<dbReference type="EMBL" id="JBJHQE010000067">
    <property type="protein sequence ID" value="MFK9084013.1"/>
    <property type="molecule type" value="Genomic_DNA"/>
</dbReference>
<evidence type="ECO:0000313" key="2">
    <source>
        <dbReference type="Proteomes" id="UP001622950"/>
    </source>
</evidence>
<protein>
    <submittedName>
        <fullName evidence="1">Phosphonate metabolism protein/1,5-bisphosphokinase (PRPP-forming) PhnN</fullName>
    </submittedName>
</protein>
<accession>A0ACC7N196</accession>
<sequence length="188" mass="20474">MSGRLIYLIGPSGSGKDSLLDAARTRLAERGCRIVRRVITRSAEAVGEAALGVSPEQFIEMEAQGAFALSWHANGLTYGIPREIDDWLAAGQDVLVNGSRGHLHDTREHYPNVVAVLLTVDEAVLRQRLLARGRESVAEIDQRLARNARFSEHLLADDPSVHVLDNSGSLERTVERLLACLDEPGACA</sequence>